<accession>A0ABV5V3D0</accession>
<dbReference type="Proteomes" id="UP001589613">
    <property type="component" value="Unassembled WGS sequence"/>
</dbReference>
<dbReference type="PANTHER" id="PTHR43393">
    <property type="entry name" value="CYTOKININ RIBOSIDE 5'-MONOPHOSPHATE PHOSPHORIBOHYDROLASE"/>
    <property type="match status" value="1"/>
</dbReference>
<dbReference type="SUPFAM" id="SSF102405">
    <property type="entry name" value="MCP/YpsA-like"/>
    <property type="match status" value="1"/>
</dbReference>
<reference evidence="1 2" key="1">
    <citation type="submission" date="2024-09" db="EMBL/GenBank/DDBJ databases">
        <authorList>
            <person name="Sun Q."/>
            <person name="Mori K."/>
        </authorList>
    </citation>
    <scope>NUCLEOTIDE SEQUENCE [LARGE SCALE GENOMIC DNA]</scope>
    <source>
        <strain evidence="1 2">JCM 12763</strain>
    </source>
</reference>
<organism evidence="1 2">
    <name type="scientific">Ornithinimicrobium kibberense</name>
    <dbReference type="NCBI Taxonomy" id="282060"/>
    <lineage>
        <taxon>Bacteria</taxon>
        <taxon>Bacillati</taxon>
        <taxon>Actinomycetota</taxon>
        <taxon>Actinomycetes</taxon>
        <taxon>Micrococcales</taxon>
        <taxon>Ornithinimicrobiaceae</taxon>
        <taxon>Ornithinimicrobium</taxon>
    </lineage>
</organism>
<dbReference type="Pfam" id="PF18306">
    <property type="entry name" value="LDcluster4"/>
    <property type="match status" value="1"/>
</dbReference>
<protein>
    <submittedName>
        <fullName evidence="1">TIGR00725 family protein</fullName>
    </submittedName>
</protein>
<dbReference type="EMBL" id="JBHMAX010000017">
    <property type="protein sequence ID" value="MFB9732310.1"/>
    <property type="molecule type" value="Genomic_DNA"/>
</dbReference>
<proteinExistence type="predicted"/>
<dbReference type="PANTHER" id="PTHR43393:SF3">
    <property type="entry name" value="LYSINE DECARBOXYLASE-LIKE PROTEIN"/>
    <property type="match status" value="1"/>
</dbReference>
<comment type="caution">
    <text evidence="1">The sequence shown here is derived from an EMBL/GenBank/DDBJ whole genome shotgun (WGS) entry which is preliminary data.</text>
</comment>
<dbReference type="Gene3D" id="3.40.50.450">
    <property type="match status" value="1"/>
</dbReference>
<evidence type="ECO:0000313" key="1">
    <source>
        <dbReference type="EMBL" id="MFB9732310.1"/>
    </source>
</evidence>
<dbReference type="InterPro" id="IPR041164">
    <property type="entry name" value="LDcluster4"/>
</dbReference>
<keyword evidence="2" id="KW-1185">Reference proteome</keyword>
<evidence type="ECO:0000313" key="2">
    <source>
        <dbReference type="Proteomes" id="UP001589613"/>
    </source>
</evidence>
<dbReference type="InterPro" id="IPR052341">
    <property type="entry name" value="LOG_family_nucleotidases"/>
</dbReference>
<gene>
    <name evidence="1" type="ORF">ACFFN0_09665</name>
</gene>
<name>A0ABV5V3D0_9MICO</name>
<sequence>MPTSPVTPADRPQAYVGVVGPGAGATADQVEQARELGRSLAERGLVLVTGGLDGVMDAAAAGCDEVGGVSIGLLPGSDRTTAGPHHAVTVPTGLGELRNGLVVRASHAVVAVGPSWGTLSEVALACRTGVPVVLLGWPEHALEGIGGSGRPPVRASSVTEAVDLVLGVLRRSS</sequence>
<dbReference type="RefSeq" id="WP_141338368.1">
    <property type="nucleotide sequence ID" value="NZ_JBHMAX010000017.1"/>
</dbReference>